<dbReference type="Proteomes" id="UP000176974">
    <property type="component" value="Unassembled WGS sequence"/>
</dbReference>
<comment type="caution">
    <text evidence="2">The sequence shown here is derived from an EMBL/GenBank/DDBJ whole genome shotgun (WGS) entry which is preliminary data.</text>
</comment>
<gene>
    <name evidence="2" type="ORF">A2815_02315</name>
</gene>
<keyword evidence="1" id="KW-1133">Transmembrane helix</keyword>
<dbReference type="EMBL" id="MHMY01000012">
    <property type="protein sequence ID" value="OGZ35303.1"/>
    <property type="molecule type" value="Genomic_DNA"/>
</dbReference>
<dbReference type="AlphaFoldDB" id="A0A1G2FBB5"/>
<name>A0A1G2FBB5_9BACT</name>
<evidence type="ECO:0000256" key="1">
    <source>
        <dbReference type="SAM" id="Phobius"/>
    </source>
</evidence>
<feature type="transmembrane region" description="Helical" evidence="1">
    <location>
        <begin position="9"/>
        <end position="27"/>
    </location>
</feature>
<sequence>MKITNKSKLIFAVIGLMVIFIIAVQIINAVKYKMVVNVKEGENIMGVNPLADKLDFGDLSRNNGMTRYVTLKSNGSVSTFAAVLKFGEISDLVKLDKNYFVLKPNEEIKLAFEINIPPSAQTKKYSGWAVIFRLPKIF</sequence>
<evidence type="ECO:0000313" key="2">
    <source>
        <dbReference type="EMBL" id="OGZ35303.1"/>
    </source>
</evidence>
<proteinExistence type="predicted"/>
<keyword evidence="1" id="KW-0812">Transmembrane</keyword>
<evidence type="ECO:0000313" key="3">
    <source>
        <dbReference type="Proteomes" id="UP000176974"/>
    </source>
</evidence>
<protein>
    <submittedName>
        <fullName evidence="2">Uncharacterized protein</fullName>
    </submittedName>
</protein>
<accession>A0A1G2FBB5</accession>
<keyword evidence="1" id="KW-0472">Membrane</keyword>
<organism evidence="2 3">
    <name type="scientific">Candidatus Portnoybacteria bacterium RIFCSPHIGHO2_01_FULL_40_12b</name>
    <dbReference type="NCBI Taxonomy" id="1801994"/>
    <lineage>
        <taxon>Bacteria</taxon>
        <taxon>Candidatus Portnoyibacteriota</taxon>
    </lineage>
</organism>
<reference evidence="2 3" key="1">
    <citation type="journal article" date="2016" name="Nat. Commun.">
        <title>Thousands of microbial genomes shed light on interconnected biogeochemical processes in an aquifer system.</title>
        <authorList>
            <person name="Anantharaman K."/>
            <person name="Brown C.T."/>
            <person name="Hug L.A."/>
            <person name="Sharon I."/>
            <person name="Castelle C.J."/>
            <person name="Probst A.J."/>
            <person name="Thomas B.C."/>
            <person name="Singh A."/>
            <person name="Wilkins M.J."/>
            <person name="Karaoz U."/>
            <person name="Brodie E.L."/>
            <person name="Williams K.H."/>
            <person name="Hubbard S.S."/>
            <person name="Banfield J.F."/>
        </authorList>
    </citation>
    <scope>NUCLEOTIDE SEQUENCE [LARGE SCALE GENOMIC DNA]</scope>
</reference>